<evidence type="ECO:0000313" key="6">
    <source>
        <dbReference type="EMBL" id="PSL55341.1"/>
    </source>
</evidence>
<evidence type="ECO:0000256" key="1">
    <source>
        <dbReference type="ARBA" id="ARBA00022603"/>
    </source>
</evidence>
<dbReference type="GO" id="GO:0008757">
    <property type="term" value="F:S-adenosylmethionine-dependent methyltransferase activity"/>
    <property type="evidence" value="ECO:0007669"/>
    <property type="project" value="InterPro"/>
</dbReference>
<keyword evidence="2 6" id="KW-0808">Transferase</keyword>
<dbReference type="Gene3D" id="3.40.50.150">
    <property type="entry name" value="Vaccinia Virus protein VP39"/>
    <property type="match status" value="1"/>
</dbReference>
<keyword evidence="7" id="KW-1185">Reference proteome</keyword>
<dbReference type="InterPro" id="IPR029021">
    <property type="entry name" value="Prot-tyrosine_phosphatase-like"/>
</dbReference>
<dbReference type="SUPFAM" id="SSF53335">
    <property type="entry name" value="S-adenosyl-L-methionine-dependent methyltransferases"/>
    <property type="match status" value="1"/>
</dbReference>
<dbReference type="PROSITE" id="PS00383">
    <property type="entry name" value="TYR_PHOSPHATASE_1"/>
    <property type="match status" value="1"/>
</dbReference>
<sequence length="329" mass="35035">MYAIRPGVLSTMGHPYSLEHIAELGAAGVDTIVCALTETELAELDLTDAPEAARDAGITFHWVPIPDFGVPATIPELDDALAEMRAGRHVLVHCWGGIGRSSLLAGALLVLDGASPEAAWQAIAEARGRDVPETDEQRAWLTTFAQARFWDAHAATFDEDADHGLRDPAVRRAWADLLLPLLPPTPATVVDLGCGTGSLTALLAEAGHHARGLDLSERMLAAARAKAPGIDFRQGDASNPPYQPGSFDVVLVRHVLWALPDPATALARWRALLKPNGRLILIEGRWSTGAGLTAAECLAVLGEGHVHPLADPALWGRATTDERYLIVSA</sequence>
<dbReference type="InterPro" id="IPR029063">
    <property type="entry name" value="SAM-dependent_MTases_sf"/>
</dbReference>
<dbReference type="Proteomes" id="UP000241118">
    <property type="component" value="Unassembled WGS sequence"/>
</dbReference>
<keyword evidence="4" id="KW-0378">Hydrolase</keyword>
<organism evidence="6 7">
    <name type="scientific">Saccharothrix carnea</name>
    <dbReference type="NCBI Taxonomy" id="1280637"/>
    <lineage>
        <taxon>Bacteria</taxon>
        <taxon>Bacillati</taxon>
        <taxon>Actinomycetota</taxon>
        <taxon>Actinomycetes</taxon>
        <taxon>Pseudonocardiales</taxon>
        <taxon>Pseudonocardiaceae</taxon>
        <taxon>Saccharothrix</taxon>
    </lineage>
</organism>
<comment type="caution">
    <text evidence="6">The sequence shown here is derived from an EMBL/GenBank/DDBJ whole genome shotgun (WGS) entry which is preliminary data.</text>
</comment>
<protein>
    <submittedName>
        <fullName evidence="6">Methyltransferase family protein</fullName>
    </submittedName>
</protein>
<proteinExistence type="predicted"/>
<dbReference type="GO" id="GO:0032259">
    <property type="term" value="P:methylation"/>
    <property type="evidence" value="ECO:0007669"/>
    <property type="project" value="UniProtKB-KW"/>
</dbReference>
<dbReference type="GO" id="GO:0016791">
    <property type="term" value="F:phosphatase activity"/>
    <property type="evidence" value="ECO:0007669"/>
    <property type="project" value="UniProtKB-ARBA"/>
</dbReference>
<evidence type="ECO:0000259" key="5">
    <source>
        <dbReference type="PROSITE" id="PS50056"/>
    </source>
</evidence>
<accession>A0A2P8IA45</accession>
<dbReference type="InterPro" id="IPR057023">
    <property type="entry name" value="PTP-SAK"/>
</dbReference>
<dbReference type="InterPro" id="IPR016130">
    <property type="entry name" value="Tyr_Pase_AS"/>
</dbReference>
<dbReference type="RefSeq" id="WP_106616221.1">
    <property type="nucleotide sequence ID" value="NZ_PYAX01000005.1"/>
</dbReference>
<dbReference type="SUPFAM" id="SSF52799">
    <property type="entry name" value="(Phosphotyrosine protein) phosphatases II"/>
    <property type="match status" value="1"/>
</dbReference>
<feature type="domain" description="Tyrosine specific protein phosphatases" evidence="5">
    <location>
        <begin position="71"/>
        <end position="138"/>
    </location>
</feature>
<dbReference type="OrthoDB" id="21342at2"/>
<name>A0A2P8IA45_SACCR</name>
<dbReference type="SMART" id="SM00404">
    <property type="entry name" value="PTPc_motif"/>
    <property type="match status" value="1"/>
</dbReference>
<dbReference type="PANTHER" id="PTHR43464">
    <property type="entry name" value="METHYLTRANSFERASE"/>
    <property type="match status" value="1"/>
</dbReference>
<dbReference type="PANTHER" id="PTHR43464:SF19">
    <property type="entry name" value="UBIQUINONE BIOSYNTHESIS O-METHYLTRANSFERASE, MITOCHONDRIAL"/>
    <property type="match status" value="1"/>
</dbReference>
<dbReference type="Pfam" id="PF08241">
    <property type="entry name" value="Methyltransf_11"/>
    <property type="match status" value="1"/>
</dbReference>
<dbReference type="CDD" id="cd02440">
    <property type="entry name" value="AdoMet_MTases"/>
    <property type="match status" value="1"/>
</dbReference>
<evidence type="ECO:0000256" key="4">
    <source>
        <dbReference type="ARBA" id="ARBA00022801"/>
    </source>
</evidence>
<dbReference type="PROSITE" id="PS50056">
    <property type="entry name" value="TYR_PHOSPHATASE_2"/>
    <property type="match status" value="1"/>
</dbReference>
<reference evidence="6 7" key="1">
    <citation type="submission" date="2018-03" db="EMBL/GenBank/DDBJ databases">
        <title>Genomic Encyclopedia of Type Strains, Phase III (KMG-III): the genomes of soil and plant-associated and newly described type strains.</title>
        <authorList>
            <person name="Whitman W."/>
        </authorList>
    </citation>
    <scope>NUCLEOTIDE SEQUENCE [LARGE SCALE GENOMIC DNA]</scope>
    <source>
        <strain evidence="6 7">CGMCC 4.7097</strain>
    </source>
</reference>
<dbReference type="InterPro" id="IPR013216">
    <property type="entry name" value="Methyltransf_11"/>
</dbReference>
<evidence type="ECO:0000313" key="7">
    <source>
        <dbReference type="Proteomes" id="UP000241118"/>
    </source>
</evidence>
<evidence type="ECO:0000256" key="3">
    <source>
        <dbReference type="ARBA" id="ARBA00022691"/>
    </source>
</evidence>
<dbReference type="Pfam" id="PF22784">
    <property type="entry name" value="PTP-SAK"/>
    <property type="match status" value="1"/>
</dbReference>
<dbReference type="AlphaFoldDB" id="A0A2P8IA45"/>
<dbReference type="EMBL" id="PYAX01000005">
    <property type="protein sequence ID" value="PSL55341.1"/>
    <property type="molecule type" value="Genomic_DNA"/>
</dbReference>
<dbReference type="InterPro" id="IPR000387">
    <property type="entry name" value="Tyr_Pase_dom"/>
</dbReference>
<dbReference type="InterPro" id="IPR003595">
    <property type="entry name" value="Tyr_Pase_cat"/>
</dbReference>
<keyword evidence="1 6" id="KW-0489">Methyltransferase</keyword>
<dbReference type="Gene3D" id="3.90.190.10">
    <property type="entry name" value="Protein tyrosine phosphatase superfamily"/>
    <property type="match status" value="1"/>
</dbReference>
<keyword evidence="3" id="KW-0949">S-adenosyl-L-methionine</keyword>
<evidence type="ECO:0000256" key="2">
    <source>
        <dbReference type="ARBA" id="ARBA00022679"/>
    </source>
</evidence>
<gene>
    <name evidence="6" type="ORF">B0I31_105300</name>
</gene>